<dbReference type="InParanoid" id="E4WTS8"/>
<gene>
    <name evidence="1" type="ORF">GSOID_T00006203001</name>
</gene>
<sequence>MFLVFISKVKNFKLSKMTIFLQILKALLIIELFGGANGNLIARKRSDFFDEDIWDDVGFQTNPEFDHFFEILEQSLFSNWEKEEAENLLESLQNSNHRFRRSINSDLLKKLLLIQAFSKRSRSVYQSRPVIQHVPFQNSEPLKKDEKKQLIDETTTADSRKTRQSAPVFDNTLFMVLDKVTKDGKFSQQVFHEGLESLKPLLLFDCSTHKNTEVARCRREQQEILIVLLALQTSNPAMTLQKYGLLPFGEQKNFKKIISEK</sequence>
<dbReference type="Proteomes" id="UP000001307">
    <property type="component" value="Unassembled WGS sequence"/>
</dbReference>
<organism evidence="1">
    <name type="scientific">Oikopleura dioica</name>
    <name type="common">Tunicate</name>
    <dbReference type="NCBI Taxonomy" id="34765"/>
    <lineage>
        <taxon>Eukaryota</taxon>
        <taxon>Metazoa</taxon>
        <taxon>Chordata</taxon>
        <taxon>Tunicata</taxon>
        <taxon>Appendicularia</taxon>
        <taxon>Copelata</taxon>
        <taxon>Oikopleuridae</taxon>
        <taxon>Oikopleura</taxon>
    </lineage>
</organism>
<evidence type="ECO:0000313" key="2">
    <source>
        <dbReference type="Proteomes" id="UP000001307"/>
    </source>
</evidence>
<reference evidence="1" key="1">
    <citation type="journal article" date="2010" name="Science">
        <title>Plasticity of animal genome architecture unmasked by rapid evolution of a pelagic tunicate.</title>
        <authorList>
            <person name="Denoeud F."/>
            <person name="Henriet S."/>
            <person name="Mungpakdee S."/>
            <person name="Aury J.M."/>
            <person name="Da Silva C."/>
            <person name="Brinkmann H."/>
            <person name="Mikhaleva J."/>
            <person name="Olsen L.C."/>
            <person name="Jubin C."/>
            <person name="Canestro C."/>
            <person name="Bouquet J.M."/>
            <person name="Danks G."/>
            <person name="Poulain J."/>
            <person name="Campsteijn C."/>
            <person name="Adamski M."/>
            <person name="Cross I."/>
            <person name="Yadetie F."/>
            <person name="Muffato M."/>
            <person name="Louis A."/>
            <person name="Butcher S."/>
            <person name="Tsagkogeorga G."/>
            <person name="Konrad A."/>
            <person name="Singh S."/>
            <person name="Jensen M.F."/>
            <person name="Cong E.H."/>
            <person name="Eikeseth-Otteraa H."/>
            <person name="Noel B."/>
            <person name="Anthouard V."/>
            <person name="Porcel B.M."/>
            <person name="Kachouri-Lafond R."/>
            <person name="Nishino A."/>
            <person name="Ugolini M."/>
            <person name="Chourrout P."/>
            <person name="Nishida H."/>
            <person name="Aasland R."/>
            <person name="Huzurbazar S."/>
            <person name="Westhof E."/>
            <person name="Delsuc F."/>
            <person name="Lehrach H."/>
            <person name="Reinhardt R."/>
            <person name="Weissenbach J."/>
            <person name="Roy S.W."/>
            <person name="Artiguenave F."/>
            <person name="Postlethwait J.H."/>
            <person name="Manak J.R."/>
            <person name="Thompson E.M."/>
            <person name="Jaillon O."/>
            <person name="Du Pasquier L."/>
            <person name="Boudinot P."/>
            <person name="Liberles D.A."/>
            <person name="Volff J.N."/>
            <person name="Philippe H."/>
            <person name="Lenhard B."/>
            <person name="Roest Crollius H."/>
            <person name="Wincker P."/>
            <person name="Chourrout D."/>
        </authorList>
    </citation>
    <scope>NUCLEOTIDE SEQUENCE [LARGE SCALE GENOMIC DNA]</scope>
</reference>
<proteinExistence type="predicted"/>
<dbReference type="EMBL" id="FN653016">
    <property type="protein sequence ID" value="CBY07117.1"/>
    <property type="molecule type" value="Genomic_DNA"/>
</dbReference>
<accession>E4WTS8</accession>
<protein>
    <submittedName>
        <fullName evidence="1">Uncharacterized protein</fullName>
    </submittedName>
</protein>
<evidence type="ECO:0000313" key="1">
    <source>
        <dbReference type="EMBL" id="CBY07117.1"/>
    </source>
</evidence>
<keyword evidence="2" id="KW-1185">Reference proteome</keyword>
<dbReference type="AlphaFoldDB" id="E4WTS8"/>
<name>E4WTS8_OIKDI</name>